<dbReference type="AlphaFoldDB" id="A0A8R7R7L3"/>
<dbReference type="GO" id="GO:0000428">
    <property type="term" value="C:DNA-directed RNA polymerase complex"/>
    <property type="evidence" value="ECO:0007669"/>
    <property type="project" value="UniProtKB-KW"/>
</dbReference>
<dbReference type="Gramene" id="TuG1812G0700005182.01.T01">
    <property type="protein sequence ID" value="TuG1812G0700005182.01.T01.cds275053"/>
    <property type="gene ID" value="TuG1812G0700005182.01"/>
</dbReference>
<evidence type="ECO:0000256" key="5">
    <source>
        <dbReference type="ARBA" id="ARBA00023163"/>
    </source>
</evidence>
<evidence type="ECO:0000313" key="6">
    <source>
        <dbReference type="EnsemblPlants" id="TuG1812G0700005182.01.T01.cds275053"/>
    </source>
</evidence>
<keyword evidence="1" id="KW-0240">DNA-directed RNA polymerase</keyword>
<organism evidence="6 7">
    <name type="scientific">Triticum urartu</name>
    <name type="common">Red wild einkorn</name>
    <name type="synonym">Crithodium urartu</name>
    <dbReference type="NCBI Taxonomy" id="4572"/>
    <lineage>
        <taxon>Eukaryota</taxon>
        <taxon>Viridiplantae</taxon>
        <taxon>Streptophyta</taxon>
        <taxon>Embryophyta</taxon>
        <taxon>Tracheophyta</taxon>
        <taxon>Spermatophyta</taxon>
        <taxon>Magnoliopsida</taxon>
        <taxon>Liliopsida</taxon>
        <taxon>Poales</taxon>
        <taxon>Poaceae</taxon>
        <taxon>BOP clade</taxon>
        <taxon>Pooideae</taxon>
        <taxon>Triticodae</taxon>
        <taxon>Triticeae</taxon>
        <taxon>Triticinae</taxon>
        <taxon>Triticum</taxon>
    </lineage>
</organism>
<reference evidence="6" key="2">
    <citation type="submission" date="2018-03" db="EMBL/GenBank/DDBJ databases">
        <title>The Triticum urartu genome reveals the dynamic nature of wheat genome evolution.</title>
        <authorList>
            <person name="Ling H."/>
            <person name="Ma B."/>
            <person name="Shi X."/>
            <person name="Liu H."/>
            <person name="Dong L."/>
            <person name="Sun H."/>
            <person name="Cao Y."/>
            <person name="Gao Q."/>
            <person name="Zheng S."/>
            <person name="Li Y."/>
            <person name="Yu Y."/>
            <person name="Du H."/>
            <person name="Qi M."/>
            <person name="Li Y."/>
            <person name="Yu H."/>
            <person name="Cui Y."/>
            <person name="Wang N."/>
            <person name="Chen C."/>
            <person name="Wu H."/>
            <person name="Zhao Y."/>
            <person name="Zhang J."/>
            <person name="Li Y."/>
            <person name="Zhou W."/>
            <person name="Zhang B."/>
            <person name="Hu W."/>
            <person name="Eijk M."/>
            <person name="Tang J."/>
            <person name="Witsenboer H."/>
            <person name="Zhao S."/>
            <person name="Li Z."/>
            <person name="Zhang A."/>
            <person name="Wang D."/>
            <person name="Liang C."/>
        </authorList>
    </citation>
    <scope>NUCLEOTIDE SEQUENCE [LARGE SCALE GENOMIC DNA]</scope>
    <source>
        <strain evidence="6">cv. G1812</strain>
    </source>
</reference>
<keyword evidence="7" id="KW-1185">Reference proteome</keyword>
<dbReference type="PANTHER" id="PTHR34995">
    <property type="entry name" value="DNA-DIRECTED RNA POLYMERASE SUBUNIT BETA"/>
    <property type="match status" value="1"/>
</dbReference>
<keyword evidence="5" id="KW-0804">Transcription</keyword>
<evidence type="ECO:0000256" key="3">
    <source>
        <dbReference type="ARBA" id="ARBA00022695"/>
    </source>
</evidence>
<evidence type="ECO:0000313" key="7">
    <source>
        <dbReference type="Proteomes" id="UP000015106"/>
    </source>
</evidence>
<proteinExistence type="predicted"/>
<dbReference type="EnsemblPlants" id="TuG1812G0700005182.01.T01">
    <property type="protein sequence ID" value="TuG1812G0700005182.01.T01.cds275053"/>
    <property type="gene ID" value="TuG1812G0700005182.01"/>
</dbReference>
<accession>A0A8R7R7L3</accession>
<evidence type="ECO:0000256" key="4">
    <source>
        <dbReference type="ARBA" id="ARBA00022723"/>
    </source>
</evidence>
<keyword evidence="4" id="KW-0479">Metal-binding</keyword>
<dbReference type="InterPro" id="IPR050254">
    <property type="entry name" value="RNA_pol_beta''_euk"/>
</dbReference>
<protein>
    <submittedName>
        <fullName evidence="6">Uncharacterized protein</fullName>
    </submittedName>
</protein>
<evidence type="ECO:0000256" key="1">
    <source>
        <dbReference type="ARBA" id="ARBA00022478"/>
    </source>
</evidence>
<dbReference type="Proteomes" id="UP000015106">
    <property type="component" value="Chromosome 7"/>
</dbReference>
<dbReference type="GO" id="GO:0046872">
    <property type="term" value="F:metal ion binding"/>
    <property type="evidence" value="ECO:0007669"/>
    <property type="project" value="UniProtKB-KW"/>
</dbReference>
<keyword evidence="2" id="KW-0808">Transferase</keyword>
<keyword evidence="3" id="KW-0548">Nucleotidyltransferase</keyword>
<name>A0A8R7R7L3_TRIUA</name>
<sequence>KKSHTELKIFSGDIHFPEEADKILGGCLIPPERQKKDSKESKKRKNWVYVQRKKILKSKEKYFVSVRPTVGRKKFSNTFPAGSLARRK</sequence>
<dbReference type="PANTHER" id="PTHR34995:SF1">
    <property type="entry name" value="DNA-DIRECTED RNA POLYMERASE SUBUNIT BETA"/>
    <property type="match status" value="1"/>
</dbReference>
<dbReference type="GO" id="GO:0016779">
    <property type="term" value="F:nucleotidyltransferase activity"/>
    <property type="evidence" value="ECO:0007669"/>
    <property type="project" value="UniProtKB-KW"/>
</dbReference>
<reference evidence="6" key="3">
    <citation type="submission" date="2022-06" db="UniProtKB">
        <authorList>
            <consortium name="EnsemblPlants"/>
        </authorList>
    </citation>
    <scope>IDENTIFICATION</scope>
</reference>
<evidence type="ECO:0000256" key="2">
    <source>
        <dbReference type="ARBA" id="ARBA00022679"/>
    </source>
</evidence>
<reference evidence="7" key="1">
    <citation type="journal article" date="2013" name="Nature">
        <title>Draft genome of the wheat A-genome progenitor Triticum urartu.</title>
        <authorList>
            <person name="Ling H.Q."/>
            <person name="Zhao S."/>
            <person name="Liu D."/>
            <person name="Wang J."/>
            <person name="Sun H."/>
            <person name="Zhang C."/>
            <person name="Fan H."/>
            <person name="Li D."/>
            <person name="Dong L."/>
            <person name="Tao Y."/>
            <person name="Gao C."/>
            <person name="Wu H."/>
            <person name="Li Y."/>
            <person name="Cui Y."/>
            <person name="Guo X."/>
            <person name="Zheng S."/>
            <person name="Wang B."/>
            <person name="Yu K."/>
            <person name="Liang Q."/>
            <person name="Yang W."/>
            <person name="Lou X."/>
            <person name="Chen J."/>
            <person name="Feng M."/>
            <person name="Jian J."/>
            <person name="Zhang X."/>
            <person name="Luo G."/>
            <person name="Jiang Y."/>
            <person name="Liu J."/>
            <person name="Wang Z."/>
            <person name="Sha Y."/>
            <person name="Zhang B."/>
            <person name="Wu H."/>
            <person name="Tang D."/>
            <person name="Shen Q."/>
            <person name="Xue P."/>
            <person name="Zou S."/>
            <person name="Wang X."/>
            <person name="Liu X."/>
            <person name="Wang F."/>
            <person name="Yang Y."/>
            <person name="An X."/>
            <person name="Dong Z."/>
            <person name="Zhang K."/>
            <person name="Zhang X."/>
            <person name="Luo M.C."/>
            <person name="Dvorak J."/>
            <person name="Tong Y."/>
            <person name="Wang J."/>
            <person name="Yang H."/>
            <person name="Li Z."/>
            <person name="Wang D."/>
            <person name="Zhang A."/>
            <person name="Wang J."/>
        </authorList>
    </citation>
    <scope>NUCLEOTIDE SEQUENCE</scope>
    <source>
        <strain evidence="7">cv. G1812</strain>
    </source>
</reference>